<feature type="transmembrane region" description="Helical" evidence="1">
    <location>
        <begin position="190"/>
        <end position="214"/>
    </location>
</feature>
<keyword evidence="3" id="KW-1185">Reference proteome</keyword>
<dbReference type="PANTHER" id="PTHR19346">
    <property type="entry name" value="SUGAR PHOSPHATE TRANSPORTER DOMAIN-CONTAINING PROTEIN"/>
    <property type="match status" value="1"/>
</dbReference>
<protein>
    <recommendedName>
        <fullName evidence="4">EamA domain-containing protein</fullName>
    </recommendedName>
</protein>
<dbReference type="InterPro" id="IPR026505">
    <property type="entry name" value="Solute_c_fam_35_mem_F3/F4"/>
</dbReference>
<reference evidence="2 3" key="1">
    <citation type="submission" date="2024-08" db="EMBL/GenBank/DDBJ databases">
        <title>Gnathostoma spinigerum genome.</title>
        <authorList>
            <person name="Gonzalez-Bertolin B."/>
            <person name="Monzon S."/>
            <person name="Zaballos A."/>
            <person name="Jimenez P."/>
            <person name="Dekumyoy P."/>
            <person name="Varona S."/>
            <person name="Cuesta I."/>
            <person name="Sumanam S."/>
            <person name="Adisakwattana P."/>
            <person name="Gasser R.B."/>
            <person name="Hernandez-Gonzalez A."/>
            <person name="Young N.D."/>
            <person name="Perteguer M.J."/>
        </authorList>
    </citation>
    <scope>NUCLEOTIDE SEQUENCE [LARGE SCALE GENOMIC DNA]</scope>
    <source>
        <strain evidence="2">AL3</strain>
        <tissue evidence="2">Liver</tissue>
    </source>
</reference>
<dbReference type="AlphaFoldDB" id="A0ABD6EWL8"/>
<dbReference type="Proteomes" id="UP001608902">
    <property type="component" value="Unassembled WGS sequence"/>
</dbReference>
<comment type="caution">
    <text evidence="2">The sequence shown here is derived from an EMBL/GenBank/DDBJ whole genome shotgun (WGS) entry which is preliminary data.</text>
</comment>
<dbReference type="SUPFAM" id="SSF103481">
    <property type="entry name" value="Multidrug resistance efflux transporter EmrE"/>
    <property type="match status" value="1"/>
</dbReference>
<feature type="transmembrane region" description="Helical" evidence="1">
    <location>
        <begin position="133"/>
        <end position="149"/>
    </location>
</feature>
<gene>
    <name evidence="2" type="ORF">AB6A40_007364</name>
</gene>
<feature type="transmembrane region" description="Helical" evidence="1">
    <location>
        <begin position="282"/>
        <end position="305"/>
    </location>
</feature>
<keyword evidence="1" id="KW-1133">Transmembrane helix</keyword>
<feature type="transmembrane region" description="Helical" evidence="1">
    <location>
        <begin position="101"/>
        <end position="126"/>
    </location>
</feature>
<feature type="transmembrane region" description="Helical" evidence="1">
    <location>
        <begin position="25"/>
        <end position="47"/>
    </location>
</feature>
<dbReference type="PANTHER" id="PTHR19346:SF4">
    <property type="entry name" value="SUGAR PHOSPHATE TRANSPORTER DOMAIN-CONTAINING PROTEIN"/>
    <property type="match status" value="1"/>
</dbReference>
<dbReference type="InterPro" id="IPR037185">
    <property type="entry name" value="EmrE-like"/>
</dbReference>
<keyword evidence="1" id="KW-0812">Transmembrane</keyword>
<feature type="transmembrane region" description="Helical" evidence="1">
    <location>
        <begin position="251"/>
        <end position="270"/>
    </location>
</feature>
<sequence>MSWALSTQFSKSALTATKKFYSPYFLVWFNTSFMIACYPVYAVFVSLRSQFDCDTQREAFREAITVYGSDGFRFCGYFWRTGLFLFLWMVANFSYSASLGFISASATSIIMSSNVAMVCILGWIILKDRVVPLRLLSIVAAIAGVALMSRDKEFASSWQGIGLSILSAAAAATYKVLFKKVIGNASLGQVSVFMSGLGLMNVLLNVFPMITIILSGAEHVEWAQVPWFPMIGAAVLSLLFNFLINFGIALLHPIVISVGMLFGIPISAAIDILFRSMVASKYFFIGAFLILFSSALVTVPTNILLCSCGGSRHPKQTNDTNFSNSEHVEFNDVVVGSSDSGEHTHK</sequence>
<evidence type="ECO:0000313" key="3">
    <source>
        <dbReference type="Proteomes" id="UP001608902"/>
    </source>
</evidence>
<dbReference type="EMBL" id="JBGFUD010005877">
    <property type="protein sequence ID" value="MFH4980655.1"/>
    <property type="molecule type" value="Genomic_DNA"/>
</dbReference>
<organism evidence="2 3">
    <name type="scientific">Gnathostoma spinigerum</name>
    <dbReference type="NCBI Taxonomy" id="75299"/>
    <lineage>
        <taxon>Eukaryota</taxon>
        <taxon>Metazoa</taxon>
        <taxon>Ecdysozoa</taxon>
        <taxon>Nematoda</taxon>
        <taxon>Chromadorea</taxon>
        <taxon>Rhabditida</taxon>
        <taxon>Spirurina</taxon>
        <taxon>Gnathostomatomorpha</taxon>
        <taxon>Gnathostomatoidea</taxon>
        <taxon>Gnathostomatidae</taxon>
        <taxon>Gnathostoma</taxon>
    </lineage>
</organism>
<evidence type="ECO:0008006" key="4">
    <source>
        <dbReference type="Google" id="ProtNLM"/>
    </source>
</evidence>
<feature type="transmembrane region" description="Helical" evidence="1">
    <location>
        <begin position="77"/>
        <end position="95"/>
    </location>
</feature>
<feature type="transmembrane region" description="Helical" evidence="1">
    <location>
        <begin position="226"/>
        <end position="244"/>
    </location>
</feature>
<name>A0ABD6EWL8_9BILA</name>
<evidence type="ECO:0000256" key="1">
    <source>
        <dbReference type="SAM" id="Phobius"/>
    </source>
</evidence>
<keyword evidence="1" id="KW-0472">Membrane</keyword>
<accession>A0ABD6EWL8</accession>
<evidence type="ECO:0000313" key="2">
    <source>
        <dbReference type="EMBL" id="MFH4980655.1"/>
    </source>
</evidence>
<feature type="transmembrane region" description="Helical" evidence="1">
    <location>
        <begin position="161"/>
        <end position="178"/>
    </location>
</feature>
<proteinExistence type="predicted"/>